<proteinExistence type="predicted"/>
<accession>A0A011PJT6</accession>
<dbReference type="Proteomes" id="UP000021816">
    <property type="component" value="Unassembled WGS sequence"/>
</dbReference>
<dbReference type="AlphaFoldDB" id="A0A011PJT6"/>
<evidence type="ECO:0000313" key="1">
    <source>
        <dbReference type="EMBL" id="EXI77110.1"/>
    </source>
</evidence>
<organism evidence="1 2">
    <name type="scientific">Candidatus Accumulibacter appositus</name>
    <dbReference type="NCBI Taxonomy" id="1454003"/>
    <lineage>
        <taxon>Bacteria</taxon>
        <taxon>Pseudomonadati</taxon>
        <taxon>Pseudomonadota</taxon>
        <taxon>Betaproteobacteria</taxon>
        <taxon>Candidatus Accumulibacter</taxon>
    </lineage>
</organism>
<gene>
    <name evidence="1" type="ORF">AW10_04004</name>
</gene>
<evidence type="ECO:0000313" key="2">
    <source>
        <dbReference type="Proteomes" id="UP000021816"/>
    </source>
</evidence>
<dbReference type="Pfam" id="PF11367">
    <property type="entry name" value="Tail_completion_gp17"/>
    <property type="match status" value="1"/>
</dbReference>
<dbReference type="STRING" id="1454003.AW10_04004"/>
<reference evidence="1 2" key="1">
    <citation type="submission" date="2014-02" db="EMBL/GenBank/DDBJ databases">
        <title>Expanding our view of genomic diversity in Candidatus Accumulibacter clades.</title>
        <authorList>
            <person name="Skennerton C.T."/>
            <person name="Barr J.J."/>
            <person name="Slater F.R."/>
            <person name="Bond P.L."/>
            <person name="Tyson G.W."/>
        </authorList>
    </citation>
    <scope>NUCLEOTIDE SEQUENCE [LARGE SCALE GENOMIC DNA]</scope>
    <source>
        <strain evidence="2">BA-92</strain>
    </source>
</reference>
<sequence>MSIEQTLVAMAAPYLAGGLHPNVAPQNCARPYGVYSVVVSQTNNTLSDDQDIFQVDVWDVTYQGALAAGEPFAAAMQAAFDAGTFTGIQRSRRGRYDADSKLHGFLYEFSIWYH</sequence>
<evidence type="ECO:0008006" key="3">
    <source>
        <dbReference type="Google" id="ProtNLM"/>
    </source>
</evidence>
<comment type="caution">
    <text evidence="1">The sequence shown here is derived from an EMBL/GenBank/DDBJ whole genome shotgun (WGS) entry which is preliminary data.</text>
</comment>
<name>A0A011PJT6_9PROT</name>
<protein>
    <recommendedName>
        <fullName evidence="3">DUF3168 domain-containing protein</fullName>
    </recommendedName>
</protein>
<dbReference type="EMBL" id="JEMX01000116">
    <property type="protein sequence ID" value="EXI77110.1"/>
    <property type="molecule type" value="Genomic_DNA"/>
</dbReference>
<dbReference type="PATRIC" id="fig|1454003.3.peg.4063"/>
<dbReference type="InterPro" id="IPR021508">
    <property type="entry name" value="Gp17-like"/>
</dbReference>